<dbReference type="FunFam" id="3.30.565.10:FF:000016">
    <property type="entry name" value="Chemotaxis protein CheA, putative"/>
    <property type="match status" value="1"/>
</dbReference>
<dbReference type="InterPro" id="IPR005467">
    <property type="entry name" value="His_kinase_dom"/>
</dbReference>
<feature type="domain" description="Histidine kinase" evidence="11">
    <location>
        <begin position="606"/>
        <end position="741"/>
    </location>
</feature>
<evidence type="ECO:0000256" key="3">
    <source>
        <dbReference type="ARBA" id="ARBA00021495"/>
    </source>
</evidence>
<feature type="domain" description="HPt" evidence="12">
    <location>
        <begin position="415"/>
        <end position="522"/>
    </location>
</feature>
<evidence type="ECO:0000256" key="1">
    <source>
        <dbReference type="ARBA" id="ARBA00000085"/>
    </source>
</evidence>
<dbReference type="Gene3D" id="3.30.565.10">
    <property type="entry name" value="Histidine kinase-like ATPase, C-terminal domain"/>
    <property type="match status" value="1"/>
</dbReference>
<dbReference type="SMART" id="SM00387">
    <property type="entry name" value="HATPase_c"/>
    <property type="match status" value="1"/>
</dbReference>
<keyword evidence="6" id="KW-0418">Kinase</keyword>
<keyword evidence="10" id="KW-0472">Membrane</keyword>
<evidence type="ECO:0000256" key="8">
    <source>
        <dbReference type="ARBA" id="ARBA00035100"/>
    </source>
</evidence>
<feature type="transmembrane region" description="Helical" evidence="10">
    <location>
        <begin position="225"/>
        <end position="246"/>
    </location>
</feature>
<evidence type="ECO:0000256" key="5">
    <source>
        <dbReference type="ARBA" id="ARBA00022679"/>
    </source>
</evidence>
<keyword evidence="7" id="KW-0902">Two-component regulatory system</keyword>
<dbReference type="InterPro" id="IPR004358">
    <property type="entry name" value="Sig_transdc_His_kin-like_C"/>
</dbReference>
<keyword evidence="15" id="KW-1185">Reference proteome</keyword>
<dbReference type="PANTHER" id="PTHR43395:SF10">
    <property type="entry name" value="CHEMOTAXIS PROTEIN CHEA"/>
    <property type="match status" value="1"/>
</dbReference>
<dbReference type="Pfam" id="PF01627">
    <property type="entry name" value="Hpt"/>
    <property type="match status" value="1"/>
</dbReference>
<dbReference type="EMBL" id="MXAP01000019">
    <property type="protein sequence ID" value="OPH39907.1"/>
    <property type="molecule type" value="Genomic_DNA"/>
</dbReference>
<dbReference type="Proteomes" id="UP000254618">
    <property type="component" value="Unassembled WGS sequence"/>
</dbReference>
<evidence type="ECO:0000313" key="16">
    <source>
        <dbReference type="Proteomes" id="UP000254618"/>
    </source>
</evidence>
<evidence type="ECO:0000256" key="6">
    <source>
        <dbReference type="ARBA" id="ARBA00022777"/>
    </source>
</evidence>
<evidence type="ECO:0000256" key="7">
    <source>
        <dbReference type="ARBA" id="ARBA00023012"/>
    </source>
</evidence>
<feature type="transmembrane region" description="Helical" evidence="10">
    <location>
        <begin position="20"/>
        <end position="40"/>
    </location>
</feature>
<dbReference type="SUPFAM" id="SSF55874">
    <property type="entry name" value="ATPase domain of HSP90 chaperone/DNA topoisomerase II/histidine kinase"/>
    <property type="match status" value="1"/>
</dbReference>
<reference evidence="14 16" key="2">
    <citation type="submission" date="2018-06" db="EMBL/GenBank/DDBJ databases">
        <authorList>
            <consortium name="Pathogen Informatics"/>
            <person name="Doyle S."/>
        </authorList>
    </citation>
    <scope>NUCLEOTIDE SEQUENCE [LARGE SCALE GENOMIC DNA]</scope>
    <source>
        <strain evidence="14 16">NCTC11012</strain>
    </source>
</reference>
<keyword evidence="10" id="KW-0812">Transmembrane</keyword>
<dbReference type="PRINTS" id="PR00344">
    <property type="entry name" value="BCTRLSENSOR"/>
</dbReference>
<evidence type="ECO:0000313" key="14">
    <source>
        <dbReference type="EMBL" id="STZ03264.1"/>
    </source>
</evidence>
<organism evidence="14 16">
    <name type="scientific">Moraxella equi</name>
    <dbReference type="NCBI Taxonomy" id="60442"/>
    <lineage>
        <taxon>Bacteria</taxon>
        <taxon>Pseudomonadati</taxon>
        <taxon>Pseudomonadota</taxon>
        <taxon>Gammaproteobacteria</taxon>
        <taxon>Moraxellales</taxon>
        <taxon>Moraxellaceae</taxon>
        <taxon>Moraxella</taxon>
    </lineage>
</organism>
<proteinExistence type="predicted"/>
<keyword evidence="10" id="KW-1133">Transmembrane helix</keyword>
<dbReference type="InterPro" id="IPR036890">
    <property type="entry name" value="HATPase_C_sf"/>
</dbReference>
<protein>
    <recommendedName>
        <fullName evidence="3">Chemotaxis protein CheA</fullName>
        <ecNumber evidence="2">2.7.13.3</ecNumber>
    </recommendedName>
</protein>
<feature type="modified residue" description="Phosphohistidine" evidence="9">
    <location>
        <position position="459"/>
    </location>
</feature>
<dbReference type="EMBL" id="UGQF01000001">
    <property type="protein sequence ID" value="STZ03264.1"/>
    <property type="molecule type" value="Genomic_DNA"/>
</dbReference>
<comment type="function">
    <text evidence="8">Involved in the transmission of sensory signals from the chemoreceptors to the flagellar motors. CheA is autophosphorylated; it can transfer its phosphate group to either CheB or CheY.</text>
</comment>
<evidence type="ECO:0000259" key="11">
    <source>
        <dbReference type="PROSITE" id="PS50109"/>
    </source>
</evidence>
<evidence type="ECO:0000256" key="10">
    <source>
        <dbReference type="SAM" id="Phobius"/>
    </source>
</evidence>
<keyword evidence="5 14" id="KW-0808">Transferase</keyword>
<comment type="catalytic activity">
    <reaction evidence="1">
        <text>ATP + protein L-histidine = ADP + protein N-phospho-L-histidine.</text>
        <dbReference type="EC" id="2.7.13.3"/>
    </reaction>
</comment>
<keyword evidence="4 9" id="KW-0597">Phosphoprotein</keyword>
<evidence type="ECO:0000259" key="12">
    <source>
        <dbReference type="PROSITE" id="PS50894"/>
    </source>
</evidence>
<reference evidence="13 15" key="1">
    <citation type="submission" date="2017-03" db="EMBL/GenBank/DDBJ databases">
        <title>Draft genome sequence of Moraxella equi CCUG 4950T type strain.</title>
        <authorList>
            <person name="Salva-Serra F."/>
            <person name="Engstrom-Jakobsson H."/>
            <person name="Thorell K."/>
            <person name="Jaen-Luchoro D."/>
            <person name="Gonzales-Siles L."/>
            <person name="Karlsson R."/>
            <person name="Yazdan S."/>
            <person name="Boulund F."/>
            <person name="Johnning A."/>
            <person name="Engstrand L."/>
            <person name="Kristiansson E."/>
            <person name="Moore E."/>
        </authorList>
    </citation>
    <scope>NUCLEOTIDE SEQUENCE [LARGE SCALE GENOMIC DNA]</scope>
    <source>
        <strain evidence="13 15">CCUG 4950</strain>
    </source>
</reference>
<accession>A0A378QSJ0</accession>
<dbReference type="InterPro" id="IPR008207">
    <property type="entry name" value="Sig_transdc_His_kin_Hpt_dom"/>
</dbReference>
<dbReference type="PANTHER" id="PTHR43395">
    <property type="entry name" value="SENSOR HISTIDINE KINASE CHEA"/>
    <property type="match status" value="1"/>
</dbReference>
<dbReference type="EC" id="2.7.13.3" evidence="2"/>
<evidence type="ECO:0000256" key="2">
    <source>
        <dbReference type="ARBA" id="ARBA00012438"/>
    </source>
</evidence>
<dbReference type="SUPFAM" id="SSF47226">
    <property type="entry name" value="Histidine-containing phosphotransfer domain, HPT domain"/>
    <property type="match status" value="1"/>
</dbReference>
<dbReference type="InterPro" id="IPR051315">
    <property type="entry name" value="Bact_Chemotaxis_CheA"/>
</dbReference>
<dbReference type="AlphaFoldDB" id="A0A378QSJ0"/>
<dbReference type="Pfam" id="PF02518">
    <property type="entry name" value="HATPase_c"/>
    <property type="match status" value="1"/>
</dbReference>
<name>A0A378QSJ0_9GAMM</name>
<sequence>MSRDILQTFQKSGIVKYRSLILLSLAFFALVIILSSYTFVASQRIANATKELELAAQQTVLVQRLSKKLLDLNLYLNATQSQNTIQSEQPVVVDQNNLPIDLLPQTAIYQLDELKTETQEFTQVLHALKSGGTVKNALGQEVAVKAVDSDYLQKILVDIETIWTPYLGLLDRFVEDSEKGVISKKTSDYLVDYTRLYSNALQIETTDFTGYRGHLIQNSTDQLKMVQVSGISIAFMLFLVIIFGSLRQLLQSDAKLLLAQRQTTNILGTVQEGLFLIDKNFVISDAYSKNLETVLGCKDIASTTLTDLLQGMIGRDDVEATKLFVEQLYNPWVVSDLISDLNPLKQVKVNVVDDQDDTVVKYLSFSFLRVQESENDEVEEIFVSVVDVTDSVLLEKTLESEKAQHDRQIEMIGHILNVDINVLNEFIENTYGRVNEMNEVLRVEGQLHNKAQTLFRKMHSLKGEASAIKMSSFVRLAEQAEEKLVLIRNQSTVSGQDFLGFTMVLNEILDLNQFVEKLLQRISRVAKEIDKDDVGQSVQSVMAQTNGKPATVAPSSHSLDWQSYFGDYAQQIAERQGKKVKVNLTGFEDIQMTDKLKKFCQDVGIQLLKNAIAHGIETPDVRVQAGKSKVGQIKLMLLQYGSQLRMSIIDDGAGVDLQKLRQKAIEMNLMTAEQASSLPDSRLYALMFRSGISTANGVDEDSGRGVGMDIVREWVKEVNGKINVESQPGLNTKIVINFDAQ</sequence>
<dbReference type="InterPro" id="IPR036641">
    <property type="entry name" value="HPT_dom_sf"/>
</dbReference>
<gene>
    <name evidence="14" type="primary">cheA_1</name>
    <name evidence="13" type="ORF">B5J93_01930</name>
    <name evidence="14" type="ORF">NCTC11012_01505</name>
</gene>
<dbReference type="PROSITE" id="PS50109">
    <property type="entry name" value="HIS_KIN"/>
    <property type="match status" value="1"/>
</dbReference>
<dbReference type="Proteomes" id="UP000190777">
    <property type="component" value="Unassembled WGS sequence"/>
</dbReference>
<dbReference type="Gene3D" id="1.20.120.160">
    <property type="entry name" value="HPT domain"/>
    <property type="match status" value="1"/>
</dbReference>
<evidence type="ECO:0000256" key="4">
    <source>
        <dbReference type="ARBA" id="ARBA00022553"/>
    </source>
</evidence>
<dbReference type="InterPro" id="IPR003594">
    <property type="entry name" value="HATPase_dom"/>
</dbReference>
<evidence type="ECO:0000313" key="13">
    <source>
        <dbReference type="EMBL" id="OPH39907.1"/>
    </source>
</evidence>
<evidence type="ECO:0000256" key="9">
    <source>
        <dbReference type="PROSITE-ProRule" id="PRU00110"/>
    </source>
</evidence>
<dbReference type="PROSITE" id="PS50894">
    <property type="entry name" value="HPT"/>
    <property type="match status" value="1"/>
</dbReference>
<evidence type="ECO:0000313" key="15">
    <source>
        <dbReference type="Proteomes" id="UP000190777"/>
    </source>
</evidence>
<dbReference type="GO" id="GO:0000155">
    <property type="term" value="F:phosphorelay sensor kinase activity"/>
    <property type="evidence" value="ECO:0007669"/>
    <property type="project" value="UniProtKB-ARBA"/>
</dbReference>